<dbReference type="InterPro" id="IPR023198">
    <property type="entry name" value="PGP-like_dom2"/>
</dbReference>
<dbReference type="PANTHER" id="PTHR43481:SF4">
    <property type="entry name" value="GLYCEROL-1-PHOSPHATE PHOSPHOHYDROLASE 1-RELATED"/>
    <property type="match status" value="1"/>
</dbReference>
<dbReference type="Gene3D" id="3.40.50.1000">
    <property type="entry name" value="HAD superfamily/HAD-like"/>
    <property type="match status" value="1"/>
</dbReference>
<gene>
    <name evidence="1" type="ORF">NFI88_08310</name>
</gene>
<dbReference type="SFLD" id="SFLDG01129">
    <property type="entry name" value="C1.5:_HAD__Beta-PGM__Phosphata"/>
    <property type="match status" value="1"/>
</dbReference>
<protein>
    <submittedName>
        <fullName evidence="1">HAD family phosphatase</fullName>
    </submittedName>
</protein>
<dbReference type="Pfam" id="PF00702">
    <property type="entry name" value="Hydrolase"/>
    <property type="match status" value="1"/>
</dbReference>
<dbReference type="EMBL" id="JAMZEJ010000004">
    <property type="protein sequence ID" value="MCQ8240837.1"/>
    <property type="molecule type" value="Genomic_DNA"/>
</dbReference>
<dbReference type="Proteomes" id="UP001524547">
    <property type="component" value="Unassembled WGS sequence"/>
</dbReference>
<dbReference type="Gene3D" id="1.10.150.240">
    <property type="entry name" value="Putative phosphatase, domain 2"/>
    <property type="match status" value="1"/>
</dbReference>
<proteinExistence type="predicted"/>
<reference evidence="1 2" key="1">
    <citation type="submission" date="2022-06" db="EMBL/GenBank/DDBJ databases">
        <title>Rhizosaccharibacter gen. nov. sp. nov. KSS12, endophytic bacteria isolated from sugarcane.</title>
        <authorList>
            <person name="Pitiwittayakul N."/>
        </authorList>
    </citation>
    <scope>NUCLEOTIDE SEQUENCE [LARGE SCALE GENOMIC DNA]</scope>
    <source>
        <strain evidence="1 2">KSS12</strain>
    </source>
</reference>
<dbReference type="InterPro" id="IPR006439">
    <property type="entry name" value="HAD-SF_hydro_IA"/>
</dbReference>
<dbReference type="InterPro" id="IPR036412">
    <property type="entry name" value="HAD-like_sf"/>
</dbReference>
<organism evidence="1 2">
    <name type="scientific">Rhizosaccharibacter radicis</name>
    <dbReference type="NCBI Taxonomy" id="2782605"/>
    <lineage>
        <taxon>Bacteria</taxon>
        <taxon>Pseudomonadati</taxon>
        <taxon>Pseudomonadota</taxon>
        <taxon>Alphaproteobacteria</taxon>
        <taxon>Acetobacterales</taxon>
        <taxon>Acetobacteraceae</taxon>
        <taxon>Rhizosaccharibacter</taxon>
    </lineage>
</organism>
<sequence>MTDLATLISGSDALLFDCDGTLVDTPPLYARAWAAGLASAGHELEPAWYLARAGLSEAVLLDAYEREFAVTLPREAIGRAAREAFAREMPALREVAAVAAIARENHGRRPMAVASGGPRQVVEACLRSVGLLSLFDAVVTVEDAVHPKPAPDLFLEAARRLGMAPERCLVFEDSREGLEAARRAGMRAIDVMRLGDAPPAA</sequence>
<evidence type="ECO:0000313" key="2">
    <source>
        <dbReference type="Proteomes" id="UP001524547"/>
    </source>
</evidence>
<dbReference type="SUPFAM" id="SSF56784">
    <property type="entry name" value="HAD-like"/>
    <property type="match status" value="1"/>
</dbReference>
<comment type="caution">
    <text evidence="1">The sequence shown here is derived from an EMBL/GenBank/DDBJ whole genome shotgun (WGS) entry which is preliminary data.</text>
</comment>
<dbReference type="PANTHER" id="PTHR43481">
    <property type="entry name" value="FRUCTOSE-1-PHOSPHATE PHOSPHATASE"/>
    <property type="match status" value="1"/>
</dbReference>
<dbReference type="InterPro" id="IPR051806">
    <property type="entry name" value="HAD-like_SPP"/>
</dbReference>
<name>A0ABT1VY15_9PROT</name>
<dbReference type="RefSeq" id="WP_422919567.1">
    <property type="nucleotide sequence ID" value="NZ_JAMZEJ010000004.1"/>
</dbReference>
<dbReference type="NCBIfam" id="TIGR01509">
    <property type="entry name" value="HAD-SF-IA-v3"/>
    <property type="match status" value="1"/>
</dbReference>
<dbReference type="InterPro" id="IPR023214">
    <property type="entry name" value="HAD_sf"/>
</dbReference>
<keyword evidence="2" id="KW-1185">Reference proteome</keyword>
<accession>A0ABT1VY15</accession>
<evidence type="ECO:0000313" key="1">
    <source>
        <dbReference type="EMBL" id="MCQ8240837.1"/>
    </source>
</evidence>
<dbReference type="SFLD" id="SFLDS00003">
    <property type="entry name" value="Haloacid_Dehalogenase"/>
    <property type="match status" value="1"/>
</dbReference>